<evidence type="ECO:0000313" key="5">
    <source>
        <dbReference type="Proteomes" id="UP000001542"/>
    </source>
</evidence>
<accession>A2FLG1</accession>
<dbReference type="InParanoid" id="A2FLG1"/>
<feature type="compositionally biased region" description="Basic and acidic residues" evidence="3">
    <location>
        <begin position="193"/>
        <end position="205"/>
    </location>
</feature>
<reference evidence="4" key="1">
    <citation type="submission" date="2006-10" db="EMBL/GenBank/DDBJ databases">
        <authorList>
            <person name="Amadeo P."/>
            <person name="Zhao Q."/>
            <person name="Wortman J."/>
            <person name="Fraser-Liggett C."/>
            <person name="Carlton J."/>
        </authorList>
    </citation>
    <scope>NUCLEOTIDE SEQUENCE</scope>
    <source>
        <strain evidence="4">G3</strain>
    </source>
</reference>
<evidence type="ECO:0000256" key="2">
    <source>
        <dbReference type="ARBA" id="ARBA00023134"/>
    </source>
</evidence>
<reference evidence="4" key="2">
    <citation type="journal article" date="2007" name="Science">
        <title>Draft genome sequence of the sexually transmitted pathogen Trichomonas vaginalis.</title>
        <authorList>
            <person name="Carlton J.M."/>
            <person name="Hirt R.P."/>
            <person name="Silva J.C."/>
            <person name="Delcher A.L."/>
            <person name="Schatz M."/>
            <person name="Zhao Q."/>
            <person name="Wortman J.R."/>
            <person name="Bidwell S.L."/>
            <person name="Alsmark U.C.M."/>
            <person name="Besteiro S."/>
            <person name="Sicheritz-Ponten T."/>
            <person name="Noel C.J."/>
            <person name="Dacks J.B."/>
            <person name="Foster P.G."/>
            <person name="Simillion C."/>
            <person name="Van de Peer Y."/>
            <person name="Miranda-Saavedra D."/>
            <person name="Barton G.J."/>
            <person name="Westrop G.D."/>
            <person name="Mueller S."/>
            <person name="Dessi D."/>
            <person name="Fiori P.L."/>
            <person name="Ren Q."/>
            <person name="Paulsen I."/>
            <person name="Zhang H."/>
            <person name="Bastida-Corcuera F.D."/>
            <person name="Simoes-Barbosa A."/>
            <person name="Brown M.T."/>
            <person name="Hayes R.D."/>
            <person name="Mukherjee M."/>
            <person name="Okumura C.Y."/>
            <person name="Schneider R."/>
            <person name="Smith A.J."/>
            <person name="Vanacova S."/>
            <person name="Villalvazo M."/>
            <person name="Haas B.J."/>
            <person name="Pertea M."/>
            <person name="Feldblyum T.V."/>
            <person name="Utterback T.R."/>
            <person name="Shu C.L."/>
            <person name="Osoegawa K."/>
            <person name="de Jong P.J."/>
            <person name="Hrdy I."/>
            <person name="Horvathova L."/>
            <person name="Zubacova Z."/>
            <person name="Dolezal P."/>
            <person name="Malik S.B."/>
            <person name="Logsdon J.M. Jr."/>
            <person name="Henze K."/>
            <person name="Gupta A."/>
            <person name="Wang C.C."/>
            <person name="Dunne R.L."/>
            <person name="Upcroft J.A."/>
            <person name="Upcroft P."/>
            <person name="White O."/>
            <person name="Salzberg S.L."/>
            <person name="Tang P."/>
            <person name="Chiu C.-H."/>
            <person name="Lee Y.-S."/>
            <person name="Embley T.M."/>
            <person name="Coombs G.H."/>
            <person name="Mottram J.C."/>
            <person name="Tachezy J."/>
            <person name="Fraser-Liggett C.M."/>
            <person name="Johnson P.J."/>
        </authorList>
    </citation>
    <scope>NUCLEOTIDE SEQUENCE [LARGE SCALE GENOMIC DNA]</scope>
    <source>
        <strain evidence="4">G3</strain>
    </source>
</reference>
<evidence type="ECO:0008006" key="6">
    <source>
        <dbReference type="Google" id="ProtNLM"/>
    </source>
</evidence>
<dbReference type="Pfam" id="PF00071">
    <property type="entry name" value="Ras"/>
    <property type="match status" value="1"/>
</dbReference>
<dbReference type="VEuPathDB" id="TrichDB:TVAGG3_0907640"/>
<dbReference type="SMR" id="A2FLG1"/>
<feature type="region of interest" description="Disordered" evidence="3">
    <location>
        <begin position="192"/>
        <end position="229"/>
    </location>
</feature>
<evidence type="ECO:0000313" key="4">
    <source>
        <dbReference type="EMBL" id="EAX94244.1"/>
    </source>
</evidence>
<name>A2FLG1_TRIV3</name>
<dbReference type="GO" id="GO:0012505">
    <property type="term" value="C:endomembrane system"/>
    <property type="evidence" value="ECO:0000318"/>
    <property type="project" value="GO_Central"/>
</dbReference>
<keyword evidence="1" id="KW-0547">Nucleotide-binding</keyword>
<dbReference type="SUPFAM" id="SSF52540">
    <property type="entry name" value="P-loop containing nucleoside triphosphate hydrolases"/>
    <property type="match status" value="1"/>
</dbReference>
<keyword evidence="5" id="KW-1185">Reference proteome</keyword>
<dbReference type="GO" id="GO:0003924">
    <property type="term" value="F:GTPase activity"/>
    <property type="evidence" value="ECO:0000318"/>
    <property type="project" value="GO_Central"/>
</dbReference>
<dbReference type="InterPro" id="IPR027417">
    <property type="entry name" value="P-loop_NTPase"/>
</dbReference>
<proteinExistence type="predicted"/>
<dbReference type="PROSITE" id="PS51419">
    <property type="entry name" value="RAB"/>
    <property type="match status" value="1"/>
</dbReference>
<dbReference type="OrthoDB" id="275177at2759"/>
<dbReference type="GO" id="GO:0006886">
    <property type="term" value="P:intracellular protein transport"/>
    <property type="evidence" value="ECO:0000318"/>
    <property type="project" value="GO_Central"/>
</dbReference>
<evidence type="ECO:0000256" key="1">
    <source>
        <dbReference type="ARBA" id="ARBA00022741"/>
    </source>
</evidence>
<dbReference type="PANTHER" id="PTHR24073">
    <property type="entry name" value="DRAB5-RELATED"/>
    <property type="match status" value="1"/>
</dbReference>
<keyword evidence="2" id="KW-0342">GTP-binding</keyword>
<dbReference type="EMBL" id="DS113868">
    <property type="protein sequence ID" value="EAX94244.1"/>
    <property type="molecule type" value="Genomic_DNA"/>
</dbReference>
<protein>
    <recommendedName>
        <fullName evidence="6">Small GTP-binding protein</fullName>
    </recommendedName>
</protein>
<dbReference type="SMART" id="SM00175">
    <property type="entry name" value="RAB"/>
    <property type="match status" value="1"/>
</dbReference>
<dbReference type="GO" id="GO:0005525">
    <property type="term" value="F:GTP binding"/>
    <property type="evidence" value="ECO:0007669"/>
    <property type="project" value="UniProtKB-KW"/>
</dbReference>
<evidence type="ECO:0000256" key="3">
    <source>
        <dbReference type="SAM" id="MobiDB-lite"/>
    </source>
</evidence>
<dbReference type="InterPro" id="IPR001806">
    <property type="entry name" value="Small_GTPase"/>
</dbReference>
<dbReference type="KEGG" id="tva:4751973"/>
<dbReference type="STRING" id="5722.A2FLG1"/>
<organism evidence="4 5">
    <name type="scientific">Trichomonas vaginalis (strain ATCC PRA-98 / G3)</name>
    <dbReference type="NCBI Taxonomy" id="412133"/>
    <lineage>
        <taxon>Eukaryota</taxon>
        <taxon>Metamonada</taxon>
        <taxon>Parabasalia</taxon>
        <taxon>Trichomonadida</taxon>
        <taxon>Trichomonadidae</taxon>
        <taxon>Trichomonas</taxon>
    </lineage>
</organism>
<dbReference type="AlphaFoldDB" id="A2FLG1"/>
<dbReference type="VEuPathDB" id="TrichDB:TVAG_480610"/>
<dbReference type="Proteomes" id="UP000001542">
    <property type="component" value="Unassembled WGS sequence"/>
</dbReference>
<dbReference type="RefSeq" id="XP_001307174.1">
    <property type="nucleotide sequence ID" value="XM_001307173.1"/>
</dbReference>
<gene>
    <name evidence="4" type="ORF">TVAG_480610</name>
</gene>
<dbReference type="eggNOG" id="ENOG502RXD4">
    <property type="taxonomic scope" value="Eukaryota"/>
</dbReference>
<dbReference type="Gene3D" id="3.40.50.300">
    <property type="entry name" value="P-loop containing nucleotide triphosphate hydrolases"/>
    <property type="match status" value="1"/>
</dbReference>
<sequence>MSGELKIIVAGPLSCGKSEIANILSNASKGYTGNYTPTIAVRILEFSSALDINGMQTSIDIQLWDTSGDEKYSLTWPAIAKDADGMLLVYNGYKKKDAQAIERYCRELGKELSSKQVLVVAHKIGESEDKIASPKLPKGFEPKIVAADAKNNFNEFQEKFETFAAECYQMKLKKIEEKEKQMLGETVQKKVKKMVEPKKEEKTAEGDISPEEDEADAIPPPSKPKIADD</sequence>